<dbReference type="AlphaFoldDB" id="A0A814VF66"/>
<dbReference type="EMBL" id="CAJNOO010001052">
    <property type="protein sequence ID" value="CAF1087068.1"/>
    <property type="molecule type" value="Genomic_DNA"/>
</dbReference>
<gene>
    <name evidence="5" type="ORF">FNK824_LOCUS533</name>
    <name evidence="4" type="ORF">JXQ802_LOCUS23815</name>
    <name evidence="6" type="ORF">OTI717_LOCUS13743</name>
    <name evidence="2" type="ORF">RFH988_LOCUS18599</name>
    <name evidence="3" type="ORF">SEV965_LOCUS17426</name>
</gene>
<comment type="caution">
    <text evidence="4">The sequence shown here is derived from an EMBL/GenBank/DDBJ whole genome shotgun (WGS) entry which is preliminary data.</text>
</comment>
<evidence type="ECO:0000256" key="1">
    <source>
        <dbReference type="SAM" id="Phobius"/>
    </source>
</evidence>
<dbReference type="EMBL" id="CAJNOL010000758">
    <property type="protein sequence ID" value="CAF1189834.1"/>
    <property type="molecule type" value="Genomic_DNA"/>
</dbReference>
<dbReference type="EMBL" id="CAJOAX010001486">
    <property type="protein sequence ID" value="CAF3719705.1"/>
    <property type="molecule type" value="Genomic_DNA"/>
</dbReference>
<accession>A0A814VF66</accession>
<keyword evidence="7" id="KW-1185">Reference proteome</keyword>
<keyword evidence="1" id="KW-1133">Transmembrane helix</keyword>
<dbReference type="Proteomes" id="UP000663874">
    <property type="component" value="Unassembled WGS sequence"/>
</dbReference>
<sequence length="269" mass="31297">MNANMSLYQYRQRYVISGRQLCNEDKTSINNRFNMKQLRRYQSQSKFSFYDNDLENKDETIISKWTIVRQRLPDILALSTTYKPTSIRTQLLLLIALMNRQSNSLHKLSTNNLNDDLSCNPTSVIINISGRNRLIYLKRIPPQQMIHVDVDSLSFSIPTRQFIIAISRGDAYNAASKFCPPAITDMLIDLSKTKVVGEGLLYQQTLFKRRIGKMLFFALFIFIIGMMLILMISTVNTLLQLNSLNYTTSTLSIRYLSSNIETDEYWQWR</sequence>
<dbReference type="Proteomes" id="UP000663889">
    <property type="component" value="Unassembled WGS sequence"/>
</dbReference>
<evidence type="ECO:0000313" key="6">
    <source>
        <dbReference type="EMBL" id="CAF3719705.1"/>
    </source>
</evidence>
<keyword evidence="1" id="KW-0812">Transmembrane</keyword>
<proteinExistence type="predicted"/>
<organism evidence="4 7">
    <name type="scientific">Rotaria sordida</name>
    <dbReference type="NCBI Taxonomy" id="392033"/>
    <lineage>
        <taxon>Eukaryota</taxon>
        <taxon>Metazoa</taxon>
        <taxon>Spiralia</taxon>
        <taxon>Gnathifera</taxon>
        <taxon>Rotifera</taxon>
        <taxon>Eurotatoria</taxon>
        <taxon>Bdelloidea</taxon>
        <taxon>Philodinida</taxon>
        <taxon>Philodinidae</taxon>
        <taxon>Rotaria</taxon>
    </lineage>
</organism>
<dbReference type="Proteomes" id="UP000663870">
    <property type="component" value="Unassembled WGS sequence"/>
</dbReference>
<dbReference type="Proteomes" id="UP000663882">
    <property type="component" value="Unassembled WGS sequence"/>
</dbReference>
<evidence type="ECO:0000313" key="4">
    <source>
        <dbReference type="EMBL" id="CAF1189834.1"/>
    </source>
</evidence>
<dbReference type="Proteomes" id="UP000663823">
    <property type="component" value="Unassembled WGS sequence"/>
</dbReference>
<evidence type="ECO:0000313" key="3">
    <source>
        <dbReference type="EMBL" id="CAF1131170.1"/>
    </source>
</evidence>
<protein>
    <submittedName>
        <fullName evidence="4">Uncharacterized protein</fullName>
    </submittedName>
</protein>
<dbReference type="EMBL" id="CAJNOU010000999">
    <property type="protein sequence ID" value="CAF1131170.1"/>
    <property type="molecule type" value="Genomic_DNA"/>
</dbReference>
<keyword evidence="1" id="KW-0472">Membrane</keyword>
<evidence type="ECO:0000313" key="7">
    <source>
        <dbReference type="Proteomes" id="UP000663870"/>
    </source>
</evidence>
<evidence type="ECO:0000313" key="2">
    <source>
        <dbReference type="EMBL" id="CAF1087068.1"/>
    </source>
</evidence>
<evidence type="ECO:0000313" key="5">
    <source>
        <dbReference type="EMBL" id="CAF3542404.1"/>
    </source>
</evidence>
<feature type="transmembrane region" description="Helical" evidence="1">
    <location>
        <begin position="214"/>
        <end position="235"/>
    </location>
</feature>
<dbReference type="EMBL" id="CAJOBE010000022">
    <property type="protein sequence ID" value="CAF3542404.1"/>
    <property type="molecule type" value="Genomic_DNA"/>
</dbReference>
<reference evidence="4" key="1">
    <citation type="submission" date="2021-02" db="EMBL/GenBank/DDBJ databases">
        <authorList>
            <person name="Nowell W R."/>
        </authorList>
    </citation>
    <scope>NUCLEOTIDE SEQUENCE</scope>
</reference>
<name>A0A814VF66_9BILA</name>
<dbReference type="OrthoDB" id="10039069at2759"/>